<name>A0ABN8ADM7_9BACI</name>
<dbReference type="RefSeq" id="WP_230500807.1">
    <property type="nucleotide sequence ID" value="NZ_CAKJTJ010000006.1"/>
</dbReference>
<proteinExistence type="predicted"/>
<comment type="caution">
    <text evidence="1">The sequence shown here is derived from an EMBL/GenBank/DDBJ whole genome shotgun (WGS) entry which is preliminary data.</text>
</comment>
<accession>A0ABN8ADM7</accession>
<dbReference type="Pfam" id="PF26149">
    <property type="entry name" value="YuzK"/>
    <property type="match status" value="1"/>
</dbReference>
<sequence length="45" mass="5379">MHQAHGIGYEEYSKKLSKLIEVEQKREEDYQKSLEIVAEIDRNSR</sequence>
<dbReference type="Proteomes" id="UP000789833">
    <property type="component" value="Unassembled WGS sequence"/>
</dbReference>
<keyword evidence="2" id="KW-1185">Reference proteome</keyword>
<organism evidence="1 2">
    <name type="scientific">Sutcliffiella rhizosphaerae</name>
    <dbReference type="NCBI Taxonomy" id="2880967"/>
    <lineage>
        <taxon>Bacteria</taxon>
        <taxon>Bacillati</taxon>
        <taxon>Bacillota</taxon>
        <taxon>Bacilli</taxon>
        <taxon>Bacillales</taxon>
        <taxon>Bacillaceae</taxon>
        <taxon>Sutcliffiella</taxon>
    </lineage>
</organism>
<evidence type="ECO:0000313" key="2">
    <source>
        <dbReference type="Proteomes" id="UP000789833"/>
    </source>
</evidence>
<protein>
    <submittedName>
        <fullName evidence="1">Uncharacterized protein</fullName>
    </submittedName>
</protein>
<dbReference type="EMBL" id="CAKJTJ010000006">
    <property type="protein sequence ID" value="CAG9620830.1"/>
    <property type="molecule type" value="Genomic_DNA"/>
</dbReference>
<evidence type="ECO:0000313" key="1">
    <source>
        <dbReference type="EMBL" id="CAG9620830.1"/>
    </source>
</evidence>
<gene>
    <name evidence="1" type="ORF">BACCIP111883_01601</name>
</gene>
<dbReference type="InterPro" id="IPR058676">
    <property type="entry name" value="YuzK"/>
</dbReference>
<reference evidence="1 2" key="1">
    <citation type="submission" date="2021-10" db="EMBL/GenBank/DDBJ databases">
        <authorList>
            <person name="Criscuolo A."/>
        </authorList>
    </citation>
    <scope>NUCLEOTIDE SEQUENCE [LARGE SCALE GENOMIC DNA]</scope>
    <source>
        <strain evidence="2">CIP 111883</strain>
    </source>
</reference>